<feature type="compositionally biased region" description="Low complexity" evidence="1">
    <location>
        <begin position="335"/>
        <end position="349"/>
    </location>
</feature>
<organism evidence="2 3">
    <name type="scientific">Mycena albidolilacea</name>
    <dbReference type="NCBI Taxonomy" id="1033008"/>
    <lineage>
        <taxon>Eukaryota</taxon>
        <taxon>Fungi</taxon>
        <taxon>Dikarya</taxon>
        <taxon>Basidiomycota</taxon>
        <taxon>Agaricomycotina</taxon>
        <taxon>Agaricomycetes</taxon>
        <taxon>Agaricomycetidae</taxon>
        <taxon>Agaricales</taxon>
        <taxon>Marasmiineae</taxon>
        <taxon>Mycenaceae</taxon>
        <taxon>Mycena</taxon>
    </lineage>
</organism>
<feature type="compositionally biased region" description="Low complexity" evidence="1">
    <location>
        <begin position="360"/>
        <end position="390"/>
    </location>
</feature>
<evidence type="ECO:0000313" key="3">
    <source>
        <dbReference type="Proteomes" id="UP001218218"/>
    </source>
</evidence>
<reference evidence="2" key="1">
    <citation type="submission" date="2023-03" db="EMBL/GenBank/DDBJ databases">
        <title>Massive genome expansion in bonnet fungi (Mycena s.s.) driven by repeated elements and novel gene families across ecological guilds.</title>
        <authorList>
            <consortium name="Lawrence Berkeley National Laboratory"/>
            <person name="Harder C.B."/>
            <person name="Miyauchi S."/>
            <person name="Viragh M."/>
            <person name="Kuo A."/>
            <person name="Thoen E."/>
            <person name="Andreopoulos B."/>
            <person name="Lu D."/>
            <person name="Skrede I."/>
            <person name="Drula E."/>
            <person name="Henrissat B."/>
            <person name="Morin E."/>
            <person name="Kohler A."/>
            <person name="Barry K."/>
            <person name="LaButti K."/>
            <person name="Morin E."/>
            <person name="Salamov A."/>
            <person name="Lipzen A."/>
            <person name="Mereny Z."/>
            <person name="Hegedus B."/>
            <person name="Baldrian P."/>
            <person name="Stursova M."/>
            <person name="Weitz H."/>
            <person name="Taylor A."/>
            <person name="Grigoriev I.V."/>
            <person name="Nagy L.G."/>
            <person name="Martin F."/>
            <person name="Kauserud H."/>
        </authorList>
    </citation>
    <scope>NUCLEOTIDE SEQUENCE</scope>
    <source>
        <strain evidence="2">CBHHK002</strain>
    </source>
</reference>
<evidence type="ECO:0000313" key="2">
    <source>
        <dbReference type="EMBL" id="KAJ7343937.1"/>
    </source>
</evidence>
<accession>A0AAD6ZY52</accession>
<dbReference type="AlphaFoldDB" id="A0AAD6ZY52"/>
<evidence type="ECO:0000256" key="1">
    <source>
        <dbReference type="SAM" id="MobiDB-lite"/>
    </source>
</evidence>
<comment type="caution">
    <text evidence="2">The sequence shown here is derived from an EMBL/GenBank/DDBJ whole genome shotgun (WGS) entry which is preliminary data.</text>
</comment>
<protein>
    <submittedName>
        <fullName evidence="2">Uncharacterized protein</fullName>
    </submittedName>
</protein>
<dbReference type="Proteomes" id="UP001218218">
    <property type="component" value="Unassembled WGS sequence"/>
</dbReference>
<dbReference type="EMBL" id="JARIHO010000022">
    <property type="protein sequence ID" value="KAJ7343937.1"/>
    <property type="molecule type" value="Genomic_DNA"/>
</dbReference>
<feature type="compositionally biased region" description="Basic residues" evidence="1">
    <location>
        <begin position="350"/>
        <end position="359"/>
    </location>
</feature>
<keyword evidence="3" id="KW-1185">Reference proteome</keyword>
<feature type="region of interest" description="Disordered" evidence="1">
    <location>
        <begin position="322"/>
        <end position="390"/>
    </location>
</feature>
<sequence length="390" mass="42710">MSCSAETYSGSAPWHTMYPFEQELGIICVGPAAEPLTPEQLKSIGKATNEWKGRLRTWMRWRKASNTSRAVHKRSGLLKILKAKKKTHPLRAVEVYQKLYRDKIWSEVMQWGYRELNKEAEADRVTLARDPDAEPSVLTPEEEQEVEEQVMARVCANHAARMSLLRTTTMEVFAAEPEEVRAEVLLQMEKMNKERGSGVNDDADTETQRPEEYQHAIDQLPEVMSKFTGAVEAEAGWMGFFMAGGPMPNREGAISIKTFCFGTTPNGANFAASHSNFGEVKAEFGQFFKHAFPHDVHDAWAIVSEAEADTIVPGGLILIPFDSDTEGGSDKEGQKASSSATPAAPPSTAKPKHVCRKKPTAAASAVVSPSALSAPSPAPTLALSTQYAGK</sequence>
<gene>
    <name evidence="2" type="ORF">DFH08DRAFT_962079</name>
</gene>
<name>A0AAD6ZY52_9AGAR</name>
<proteinExistence type="predicted"/>